<gene>
    <name evidence="4" type="ORF">F7D09_1758</name>
</gene>
<comment type="caution">
    <text evidence="4">The sequence shown here is derived from an EMBL/GenBank/DDBJ whole genome shotgun (WGS) entry which is preliminary data.</text>
</comment>
<feature type="domain" description="Predicted membrane protein YciQ-like C-terminal" evidence="3">
    <location>
        <begin position="360"/>
        <end position="638"/>
    </location>
</feature>
<feature type="transmembrane region" description="Helical" evidence="1">
    <location>
        <begin position="560"/>
        <end position="583"/>
    </location>
</feature>
<feature type="transmembrane region" description="Helical" evidence="1">
    <location>
        <begin position="7"/>
        <end position="30"/>
    </location>
</feature>
<dbReference type="InterPro" id="IPR048389">
    <property type="entry name" value="YciQ-like_C"/>
</dbReference>
<dbReference type="Pfam" id="PF09972">
    <property type="entry name" value="DUF2207"/>
    <property type="match status" value="1"/>
</dbReference>
<feature type="transmembrane region" description="Helical" evidence="1">
    <location>
        <begin position="327"/>
        <end position="349"/>
    </location>
</feature>
<dbReference type="Pfam" id="PF20990">
    <property type="entry name" value="DUF2207_C"/>
    <property type="match status" value="1"/>
</dbReference>
<keyword evidence="5" id="KW-1185">Reference proteome</keyword>
<feature type="transmembrane region" description="Helical" evidence="1">
    <location>
        <begin position="535"/>
        <end position="554"/>
    </location>
</feature>
<reference evidence="4 5" key="1">
    <citation type="submission" date="2019-09" db="EMBL/GenBank/DDBJ databases">
        <title>Characterization of the phylogenetic diversity of two novel species belonging to the genus Bifidobacterium: Bifidobacterium cebidarum sp. nov. and Bifidobacterium leontopitheci sp. nov.</title>
        <authorList>
            <person name="Lugli G.A."/>
            <person name="Duranti S."/>
            <person name="Milani C."/>
            <person name="Turroni F."/>
            <person name="Ventura M."/>
        </authorList>
    </citation>
    <scope>NUCLEOTIDE SEQUENCE [LARGE SCALE GENOMIC DNA]</scope>
    <source>
        <strain evidence="4 5">LMG 31471</strain>
    </source>
</reference>
<dbReference type="InterPro" id="IPR018702">
    <property type="entry name" value="DUF2207"/>
</dbReference>
<evidence type="ECO:0000313" key="5">
    <source>
        <dbReference type="Proteomes" id="UP000441772"/>
    </source>
</evidence>
<evidence type="ECO:0000259" key="2">
    <source>
        <dbReference type="Pfam" id="PF09972"/>
    </source>
</evidence>
<dbReference type="RefSeq" id="WP_152235136.1">
    <property type="nucleotide sequence ID" value="NZ_JBHSKZ010000025.1"/>
</dbReference>
<dbReference type="Proteomes" id="UP000441772">
    <property type="component" value="Unassembled WGS sequence"/>
</dbReference>
<evidence type="ECO:0008006" key="6">
    <source>
        <dbReference type="Google" id="ProtNLM"/>
    </source>
</evidence>
<keyword evidence="1" id="KW-0472">Membrane</keyword>
<proteinExistence type="predicted"/>
<keyword evidence="1" id="KW-1133">Transmembrane helix</keyword>
<evidence type="ECO:0000256" key="1">
    <source>
        <dbReference type="SAM" id="Phobius"/>
    </source>
</evidence>
<dbReference type="AlphaFoldDB" id="A0A6I1GDN0"/>
<organism evidence="4 5">
    <name type="scientific">Bifidobacterium leontopitheci</name>
    <dbReference type="NCBI Taxonomy" id="2650774"/>
    <lineage>
        <taxon>Bacteria</taxon>
        <taxon>Bacillati</taxon>
        <taxon>Actinomycetota</taxon>
        <taxon>Actinomycetes</taxon>
        <taxon>Bifidobacteriales</taxon>
        <taxon>Bifidobacteriaceae</taxon>
        <taxon>Bifidobacterium</taxon>
    </lineage>
</organism>
<evidence type="ECO:0000259" key="3">
    <source>
        <dbReference type="Pfam" id="PF20990"/>
    </source>
</evidence>
<sequence length="767" mass="81939">MNGKRVVRSLISALIATVVVFGGMVGFALFSGNKPDLSYRTLDYEATVQSDGSIRVTQDIDMQLRKRDGDRPWKQLFQQYTLKPARLTNITDISVRNITAGEQYRQGQVVNPADIDDATWDSDYAGRWYIADVTTEDDPQPYDPAKDGYSIPDDGDAAALADSQRKTVEIGWNIPATVKASSLRFKVSMTLHGATTLYDDIATFQWEPVGDSNLVPIGTLNGVVRFPSGIDGDSSWAWLHYTGTSETGRYSDGSLRFTAYDVRAGSYIDLVAAYDADAVKQPSDWSSGDGNWIRRRSGDRLRTLQTAEDEQETTWRDSQRTQARVRLLIWGLVVVAGLTMVAVGLASAIRSYRRSQYQGDIEYWREPPNLSPASAAKMSDIIGLSQGSLDSRQMTATMLSLVSKRALAIYPGPASLYHGIDLSDADNAGLASMIGSDAGRQSAAGTTMTLVILPAGLDAKARQKLRLGRSEADALGLLIAVSKRVGSPVFDLDRMKKACSQWHAGYQTLERYTTSCRNEFAMLGATDSGGGMARVMGVLAVSLSFGAAAVSMVWGNLTVALLLGIPIMIGGVFDMAYAVGAVLTPAGQQYAGQVQGLYRYLTDFSDFTDRGAADIALWDRYLVYAAAFGIADKAMAELAKAYPQVTDPAWLDRHATGSLLYWGYRPYGWRYRYGSAMSGGAAGGAGTRFTPSFDASSFSANFNDIGAQLNSGLADIRSTINAARPQSTGGSGSGGSFGGFGGSGGSFSGGGFGGSSGGSGGGSFGGR</sequence>
<keyword evidence="1" id="KW-0812">Transmembrane</keyword>
<name>A0A6I1GDN0_9BIFI</name>
<accession>A0A6I1GDN0</accession>
<dbReference type="EMBL" id="WBVT01000033">
    <property type="protein sequence ID" value="KAB7789760.1"/>
    <property type="molecule type" value="Genomic_DNA"/>
</dbReference>
<protein>
    <recommendedName>
        <fullName evidence="6">DUF2207 domain-containing protein</fullName>
    </recommendedName>
</protein>
<evidence type="ECO:0000313" key="4">
    <source>
        <dbReference type="EMBL" id="KAB7789760.1"/>
    </source>
</evidence>
<feature type="domain" description="DUF2207" evidence="2">
    <location>
        <begin position="40"/>
        <end position="273"/>
    </location>
</feature>